<feature type="domain" description="Carrier" evidence="6">
    <location>
        <begin position="1030"/>
        <end position="1105"/>
    </location>
</feature>
<dbReference type="InterPro" id="IPR023213">
    <property type="entry name" value="CAT-like_dom_sf"/>
</dbReference>
<dbReference type="Gene3D" id="3.40.50.980">
    <property type="match status" value="2"/>
</dbReference>
<proteinExistence type="inferred from homology"/>
<dbReference type="InterPro" id="IPR020845">
    <property type="entry name" value="AMP-binding_CS"/>
</dbReference>
<dbReference type="SMART" id="SM00823">
    <property type="entry name" value="PKS_PP"/>
    <property type="match status" value="1"/>
</dbReference>
<evidence type="ECO:0000259" key="6">
    <source>
        <dbReference type="PROSITE" id="PS50075"/>
    </source>
</evidence>
<dbReference type="GO" id="GO:0044550">
    <property type="term" value="P:secondary metabolite biosynthetic process"/>
    <property type="evidence" value="ECO:0007669"/>
    <property type="project" value="TreeGrafter"/>
</dbReference>
<dbReference type="Pfam" id="PF13193">
    <property type="entry name" value="AMP-binding_C"/>
    <property type="match status" value="1"/>
</dbReference>
<evidence type="ECO:0000256" key="2">
    <source>
        <dbReference type="ARBA" id="ARBA00006432"/>
    </source>
</evidence>
<dbReference type="Gene3D" id="1.10.1200.10">
    <property type="entry name" value="ACP-like"/>
    <property type="match status" value="1"/>
</dbReference>
<evidence type="ECO:0000256" key="3">
    <source>
        <dbReference type="ARBA" id="ARBA00022450"/>
    </source>
</evidence>
<dbReference type="RefSeq" id="WP_039714802.1">
    <property type="nucleotide sequence ID" value="NZ_JTJC03000001.1"/>
</dbReference>
<evidence type="ECO:0000313" key="8">
    <source>
        <dbReference type="Proteomes" id="UP000031532"/>
    </source>
</evidence>
<dbReference type="PANTHER" id="PTHR45527">
    <property type="entry name" value="NONRIBOSOMAL PEPTIDE SYNTHETASE"/>
    <property type="match status" value="1"/>
</dbReference>
<name>A0A9X5E2Z5_9CYAN</name>
<comment type="caution">
    <text evidence="7">The sequence shown here is derived from an EMBL/GenBank/DDBJ whole genome shotgun (WGS) entry which is preliminary data.</text>
</comment>
<dbReference type="InterPro" id="IPR001031">
    <property type="entry name" value="Thioesterase"/>
</dbReference>
<dbReference type="PROSITE" id="PS00455">
    <property type="entry name" value="AMP_BINDING"/>
    <property type="match status" value="1"/>
</dbReference>
<dbReference type="EMBL" id="JTJC03000001">
    <property type="protein sequence ID" value="NHC33147.1"/>
    <property type="molecule type" value="Genomic_DNA"/>
</dbReference>
<keyword evidence="3" id="KW-0596">Phosphopantetheine</keyword>
<dbReference type="FunFam" id="1.10.1200.10:FF:000005">
    <property type="entry name" value="Nonribosomal peptide synthetase 1"/>
    <property type="match status" value="1"/>
</dbReference>
<dbReference type="FunFam" id="3.30.300.30:FF:000010">
    <property type="entry name" value="Enterobactin synthetase component F"/>
    <property type="match status" value="1"/>
</dbReference>
<evidence type="ECO:0000256" key="5">
    <source>
        <dbReference type="SAM" id="MobiDB-lite"/>
    </source>
</evidence>
<protein>
    <submittedName>
        <fullName evidence="7">Amino acid adenylation domain-containing protein</fullName>
    </submittedName>
</protein>
<dbReference type="InterPro" id="IPR020806">
    <property type="entry name" value="PKS_PP-bd"/>
</dbReference>
<sequence>MKVTTIETAYPLSAMQQGMLFHSLHAQQSGVDIEQVICSIRDRLNISAFIQAGQRVVERHPVLRTSFDWKSDRQPLQCVHLQPAIEIEREDWRSLSAIEQEQQLQVYLQRDRASGFQMDRLPLMRFALIQLGDCDYRLIWTFHHAILDGRSLHIVLKEIFAFYDAFCLGEDLELPQPRPYQDYIQWLQQDWSETANFWQHLLKGFTAPTPLIANSTLAKSTLHADLEIVDRSFGDRELRLSEQTTAMLKSLAQQHQLTLNTLVQGAWAILLSRYSRETDIVFGATRACRHSSVVGAESMVGLLINTLPVRVDVSPQPLLPWLKELRSQWVTLRDYEHTPLVKIQGWSDVPSSTPLFNSLLVFENYELNSALRAQGSRWQNLEFRLEEQTNYPLTLVSCAGSELSLKLKYDRQRFDDAIIERMLGHLQTLLSSMATNPEQCIGQLPMLTTAERDRIVREWNDTETDFSQDLCLHQLFEAQVELTPEAVAVVFEDRQLTYRELNWRANQLARHLQRLGVKPGVLVAVYLERSLETVVAVMGILKAGGAYVPLEPSFPKARIQLILSSLAIDCLVTQTSLLRNIDEIQSQLPALQHLICLDAGDSQAIPPRPPSQGGLAEFSPPSQGGLEGSEKTFDRQIWLRADLDRLPTDNLPLSASSDDLAYVIFTSGSTGTPKGVVVRHQPVINLIQWVNKTFAVNSSDRVLFVTSLCFDLSVYDIFGLLAAGGSIRVVSNRDVQDPEALLRILRDEPITFWDSAPPALQQLATFFPKIEWGDRQPQLRLVFMSGDWIPVKLPDALKATFPGVEVISLGGATEATIWSNYYPIQTVEPHWVSIPYGKPIQNARYHILDSYLNPCPVGVAGELHIGGKCLASGYLNQPELTAQKFIPDPFSDNPTARLYKTGDLARYLPDGNIEFLGRIDHQVKIRGFRIELGEIETVLAQHPQVRETVILVREDEPGHKRLVAYVVGHQPAPATSELRRFLQERLPEYMIPAAFVAIAEIPLTSNGKVDRRALPIPDRDRPDLEKAFAAPSNAVELQLTQIWSEILGIQSIGVSDNFFELGGHSLLAVQLFTQIESKFGIKLPLATLFQAPTIEQLANIIGQPEQLVSWSSLVAIQPHGDRSPLFCIHALGGNVLGYQKLIRHLGSEQPVYGLQARGLDGKQNPHTKVEDMAADYIQEMRTVQPNGPYLLCGFSSGGTVAFEMARQLQAQGEEVALLAMFDTYSPRLFIHNPSLFRTIYTYLRTLWRLPLPEKQTYFLQKLDWIHSLLTGKQSSKYDLWNNYALSENANPYDMVLIEALKQATMVDYVPQSYSGRVALFTSKEVLRWCYSTPDRGWNSFVEPGVEIYEIPGTHLGLLDEPNVQVLASKLKNCLEQAQVGDRTLSLVDNSCIMELSIG</sequence>
<organism evidence="7 8">
    <name type="scientific">Scytonema millei VB511283</name>
    <dbReference type="NCBI Taxonomy" id="1245923"/>
    <lineage>
        <taxon>Bacteria</taxon>
        <taxon>Bacillati</taxon>
        <taxon>Cyanobacteriota</taxon>
        <taxon>Cyanophyceae</taxon>
        <taxon>Nostocales</taxon>
        <taxon>Scytonemataceae</taxon>
        <taxon>Scytonema</taxon>
    </lineage>
</organism>
<dbReference type="Pfam" id="PF00975">
    <property type="entry name" value="Thioesterase"/>
    <property type="match status" value="1"/>
</dbReference>
<accession>A0A9X5E2Z5</accession>
<dbReference type="SUPFAM" id="SSF52777">
    <property type="entry name" value="CoA-dependent acyltransferases"/>
    <property type="match status" value="2"/>
</dbReference>
<dbReference type="PROSITE" id="PS50075">
    <property type="entry name" value="CARRIER"/>
    <property type="match status" value="1"/>
</dbReference>
<dbReference type="InterPro" id="IPR001242">
    <property type="entry name" value="Condensation_dom"/>
</dbReference>
<dbReference type="InterPro" id="IPR000873">
    <property type="entry name" value="AMP-dep_synth/lig_dom"/>
</dbReference>
<feature type="region of interest" description="Disordered" evidence="5">
    <location>
        <begin position="606"/>
        <end position="629"/>
    </location>
</feature>
<keyword evidence="4" id="KW-0597">Phosphoprotein</keyword>
<comment type="similarity">
    <text evidence="2">Belongs to the ATP-dependent AMP-binding enzyme family.</text>
</comment>
<dbReference type="Pfam" id="PF00550">
    <property type="entry name" value="PP-binding"/>
    <property type="match status" value="1"/>
</dbReference>
<comment type="cofactor">
    <cofactor evidence="1">
        <name>pantetheine 4'-phosphate</name>
        <dbReference type="ChEBI" id="CHEBI:47942"/>
    </cofactor>
</comment>
<evidence type="ECO:0000256" key="1">
    <source>
        <dbReference type="ARBA" id="ARBA00001957"/>
    </source>
</evidence>
<dbReference type="GO" id="GO:0008610">
    <property type="term" value="P:lipid biosynthetic process"/>
    <property type="evidence" value="ECO:0007669"/>
    <property type="project" value="UniProtKB-ARBA"/>
</dbReference>
<dbReference type="SUPFAM" id="SSF47336">
    <property type="entry name" value="ACP-like"/>
    <property type="match status" value="1"/>
</dbReference>
<dbReference type="InterPro" id="IPR036736">
    <property type="entry name" value="ACP-like_sf"/>
</dbReference>
<dbReference type="PANTHER" id="PTHR45527:SF1">
    <property type="entry name" value="FATTY ACID SYNTHASE"/>
    <property type="match status" value="1"/>
</dbReference>
<dbReference type="OrthoDB" id="9757538at2"/>
<dbReference type="InterPro" id="IPR010071">
    <property type="entry name" value="AA_adenyl_dom"/>
</dbReference>
<dbReference type="GO" id="GO:0031177">
    <property type="term" value="F:phosphopantetheine binding"/>
    <property type="evidence" value="ECO:0007669"/>
    <property type="project" value="InterPro"/>
</dbReference>
<evidence type="ECO:0000313" key="7">
    <source>
        <dbReference type="EMBL" id="NHC33147.1"/>
    </source>
</evidence>
<dbReference type="InterPro" id="IPR025110">
    <property type="entry name" value="AMP-bd_C"/>
</dbReference>
<dbReference type="Pfam" id="PF00501">
    <property type="entry name" value="AMP-binding"/>
    <property type="match status" value="1"/>
</dbReference>
<dbReference type="Gene3D" id="3.30.300.30">
    <property type="match status" value="1"/>
</dbReference>
<dbReference type="Gene3D" id="3.40.50.1820">
    <property type="entry name" value="alpha/beta hydrolase"/>
    <property type="match status" value="1"/>
</dbReference>
<reference evidence="7 8" key="1">
    <citation type="journal article" date="2015" name="Genome Announc.">
        <title>Draft Genome Sequence of the Terrestrial Cyanobacterium Scytonema millei VB511283, Isolated from Eastern India.</title>
        <authorList>
            <person name="Sen D."/>
            <person name="Chandrababunaidu M.M."/>
            <person name="Singh D."/>
            <person name="Sanghi N."/>
            <person name="Ghorai A."/>
            <person name="Mishra G.P."/>
            <person name="Madduluri M."/>
            <person name="Adhikary S.P."/>
            <person name="Tripathy S."/>
        </authorList>
    </citation>
    <scope>NUCLEOTIDE SEQUENCE [LARGE SCALE GENOMIC DNA]</scope>
    <source>
        <strain evidence="7 8">VB511283</strain>
    </source>
</reference>
<dbReference type="NCBIfam" id="TIGR01733">
    <property type="entry name" value="AA-adenyl-dom"/>
    <property type="match status" value="1"/>
</dbReference>
<dbReference type="InterPro" id="IPR009081">
    <property type="entry name" value="PP-bd_ACP"/>
</dbReference>
<dbReference type="SUPFAM" id="SSF56801">
    <property type="entry name" value="Acetyl-CoA synthetase-like"/>
    <property type="match status" value="1"/>
</dbReference>
<dbReference type="InterPro" id="IPR045851">
    <property type="entry name" value="AMP-bd_C_sf"/>
</dbReference>
<dbReference type="FunFam" id="2.30.38.10:FF:000001">
    <property type="entry name" value="Non-ribosomal peptide synthetase PvdI"/>
    <property type="match status" value="1"/>
</dbReference>
<dbReference type="Proteomes" id="UP000031532">
    <property type="component" value="Unassembled WGS sequence"/>
</dbReference>
<dbReference type="CDD" id="cd19543">
    <property type="entry name" value="DCL_NRPS"/>
    <property type="match status" value="1"/>
</dbReference>
<dbReference type="CDD" id="cd05930">
    <property type="entry name" value="A_NRPS"/>
    <property type="match status" value="1"/>
</dbReference>
<dbReference type="Gene3D" id="3.30.559.30">
    <property type="entry name" value="Nonribosomal peptide synthetase, condensation domain"/>
    <property type="match status" value="1"/>
</dbReference>
<dbReference type="GO" id="GO:0005737">
    <property type="term" value="C:cytoplasm"/>
    <property type="evidence" value="ECO:0007669"/>
    <property type="project" value="TreeGrafter"/>
</dbReference>
<gene>
    <name evidence="7" type="ORF">QH73_0000455</name>
</gene>
<dbReference type="SUPFAM" id="SSF53474">
    <property type="entry name" value="alpha/beta-Hydrolases"/>
    <property type="match status" value="1"/>
</dbReference>
<dbReference type="GO" id="GO:0003824">
    <property type="term" value="F:catalytic activity"/>
    <property type="evidence" value="ECO:0007669"/>
    <property type="project" value="InterPro"/>
</dbReference>
<keyword evidence="8" id="KW-1185">Reference proteome</keyword>
<evidence type="ECO:0000256" key="4">
    <source>
        <dbReference type="ARBA" id="ARBA00022553"/>
    </source>
</evidence>
<dbReference type="GO" id="GO:0043041">
    <property type="term" value="P:amino acid activation for nonribosomal peptide biosynthetic process"/>
    <property type="evidence" value="ECO:0007669"/>
    <property type="project" value="TreeGrafter"/>
</dbReference>
<dbReference type="Gene3D" id="3.30.559.10">
    <property type="entry name" value="Chloramphenicol acetyltransferase-like domain"/>
    <property type="match status" value="1"/>
</dbReference>
<dbReference type="Gene3D" id="2.30.38.10">
    <property type="entry name" value="Luciferase, Domain 3"/>
    <property type="match status" value="1"/>
</dbReference>
<dbReference type="Pfam" id="PF00668">
    <property type="entry name" value="Condensation"/>
    <property type="match status" value="1"/>
</dbReference>
<dbReference type="InterPro" id="IPR029058">
    <property type="entry name" value="AB_hydrolase_fold"/>
</dbReference>